<dbReference type="AlphaFoldDB" id="A0A0E9UB31"/>
<organism evidence="1">
    <name type="scientific">Anguilla anguilla</name>
    <name type="common">European freshwater eel</name>
    <name type="synonym">Muraena anguilla</name>
    <dbReference type="NCBI Taxonomy" id="7936"/>
    <lineage>
        <taxon>Eukaryota</taxon>
        <taxon>Metazoa</taxon>
        <taxon>Chordata</taxon>
        <taxon>Craniata</taxon>
        <taxon>Vertebrata</taxon>
        <taxon>Euteleostomi</taxon>
        <taxon>Actinopterygii</taxon>
        <taxon>Neopterygii</taxon>
        <taxon>Teleostei</taxon>
        <taxon>Anguilliformes</taxon>
        <taxon>Anguillidae</taxon>
        <taxon>Anguilla</taxon>
    </lineage>
</organism>
<name>A0A0E9UB31_ANGAN</name>
<sequence length="32" mass="3636">MASNSERQLYDVNTLHGIRQIKSNKNSKSKST</sequence>
<accession>A0A0E9UB31</accession>
<protein>
    <submittedName>
        <fullName evidence="1">Uncharacterized protein</fullName>
    </submittedName>
</protein>
<proteinExistence type="predicted"/>
<evidence type="ECO:0000313" key="1">
    <source>
        <dbReference type="EMBL" id="JAH63094.1"/>
    </source>
</evidence>
<reference evidence="1" key="2">
    <citation type="journal article" date="2015" name="Fish Shellfish Immunol.">
        <title>Early steps in the European eel (Anguilla anguilla)-Vibrio vulnificus interaction in the gills: Role of the RtxA13 toxin.</title>
        <authorList>
            <person name="Callol A."/>
            <person name="Pajuelo D."/>
            <person name="Ebbesson L."/>
            <person name="Teles M."/>
            <person name="MacKenzie S."/>
            <person name="Amaro C."/>
        </authorList>
    </citation>
    <scope>NUCLEOTIDE SEQUENCE</scope>
</reference>
<dbReference type="EMBL" id="GBXM01045483">
    <property type="protein sequence ID" value="JAH63094.1"/>
    <property type="molecule type" value="Transcribed_RNA"/>
</dbReference>
<reference evidence="1" key="1">
    <citation type="submission" date="2014-11" db="EMBL/GenBank/DDBJ databases">
        <authorList>
            <person name="Amaro Gonzalez C."/>
        </authorList>
    </citation>
    <scope>NUCLEOTIDE SEQUENCE</scope>
</reference>